<geneLocation type="plasmid" evidence="6">
    <name>psfrenxt3c</name>
</geneLocation>
<proteinExistence type="inferred from homology"/>
<sequence>MTSFRLAAIGDNCIDRFRPPLSRSYVGGNAVNVAVQLARLGHQSFYFGAVGRDGDGAKVRRLLEEHAVRLDHLQERDGNTAYTDIDVTPAGDRIFVHEDFGVCAGYRPDPAELEILKTMDHVHIGWLDDGGALRRALSARGVSVSQDVSVNAAAADLGVAGLSIAFGSAGENDAAAERLAADFLARGARLAVVTRGSRGSLASDGREQATAGIRPVEVVDTTGAGDSFIAGFIAARMEGRSLAECLQAGRDLASLTCAHIGGFPQAPQPL</sequence>
<dbReference type="Proteomes" id="UP000239340">
    <property type="component" value="Plasmid pSfreNXT3c"/>
</dbReference>
<dbReference type="PROSITE" id="PS00583">
    <property type="entry name" value="PFKB_KINASES_1"/>
    <property type="match status" value="1"/>
</dbReference>
<dbReference type="RefSeq" id="WP_104841304.1">
    <property type="nucleotide sequence ID" value="NZ_CP024310.1"/>
</dbReference>
<comment type="similarity">
    <text evidence="1">Belongs to the carbohydrate kinase PfkB family.</text>
</comment>
<dbReference type="InterPro" id="IPR052700">
    <property type="entry name" value="Carb_kinase_PfkB-like"/>
</dbReference>
<dbReference type="Pfam" id="PF00294">
    <property type="entry name" value="PfkB"/>
    <property type="match status" value="1"/>
</dbReference>
<keyword evidence="3 5" id="KW-0418">Kinase</keyword>
<keyword evidence="5" id="KW-0614">Plasmid</keyword>
<evidence type="ECO:0000259" key="4">
    <source>
        <dbReference type="Pfam" id="PF00294"/>
    </source>
</evidence>
<dbReference type="InterPro" id="IPR002173">
    <property type="entry name" value="Carboh/pur_kinase_PfkB_CS"/>
</dbReference>
<dbReference type="PANTHER" id="PTHR43320:SF3">
    <property type="entry name" value="CARBOHYDRATE KINASE PFKB DOMAIN-CONTAINING PROTEIN"/>
    <property type="match status" value="1"/>
</dbReference>
<dbReference type="EMBL" id="CP024310">
    <property type="protein sequence ID" value="AUX80541.1"/>
    <property type="molecule type" value="Genomic_DNA"/>
</dbReference>
<organism evidence="5 6">
    <name type="scientific">Rhizobium fredii</name>
    <name type="common">Sinorhizobium fredii</name>
    <dbReference type="NCBI Taxonomy" id="380"/>
    <lineage>
        <taxon>Bacteria</taxon>
        <taxon>Pseudomonadati</taxon>
        <taxon>Pseudomonadota</taxon>
        <taxon>Alphaproteobacteria</taxon>
        <taxon>Hyphomicrobiales</taxon>
        <taxon>Rhizobiaceae</taxon>
        <taxon>Sinorhizobium/Ensifer group</taxon>
        <taxon>Sinorhizobium</taxon>
    </lineage>
</organism>
<name>A0A2L0HGB0_RHIFR</name>
<dbReference type="AlphaFoldDB" id="A0A2L0HGB0"/>
<dbReference type="SUPFAM" id="SSF53613">
    <property type="entry name" value="Ribokinase-like"/>
    <property type="match status" value="1"/>
</dbReference>
<accession>A0A2L0HGB0</accession>
<evidence type="ECO:0000256" key="1">
    <source>
        <dbReference type="ARBA" id="ARBA00010688"/>
    </source>
</evidence>
<dbReference type="PROSITE" id="PS00584">
    <property type="entry name" value="PFKB_KINASES_2"/>
    <property type="match status" value="1"/>
</dbReference>
<evidence type="ECO:0000313" key="6">
    <source>
        <dbReference type="Proteomes" id="UP000239340"/>
    </source>
</evidence>
<dbReference type="PANTHER" id="PTHR43320">
    <property type="entry name" value="SUGAR KINASE"/>
    <property type="match status" value="1"/>
</dbReference>
<dbReference type="InterPro" id="IPR029056">
    <property type="entry name" value="Ribokinase-like"/>
</dbReference>
<reference evidence="5 6" key="1">
    <citation type="submission" date="2017-10" db="EMBL/GenBank/DDBJ databases">
        <title>Analysis of the genome sequences of Rhizobium populations associated to common bean (phaseolus vulgaris).</title>
        <authorList>
            <person name="Bustos P."/>
            <person name="Santamaria R.I."/>
            <person name="Miranda-Sanchez F."/>
            <person name="Perez-Carrascal O."/>
            <person name="Juarez S."/>
            <person name="Lozano L."/>
            <person name="Martinez-Flores I."/>
            <person name="Vinuesa P."/>
            <person name="Martinez-Romero E."/>
            <person name="Cevallos M.A."/>
            <person name="Romero D."/>
            <person name="Davila G."/>
            <person name="Gonzalez V."/>
        </authorList>
    </citation>
    <scope>NUCLEOTIDE SEQUENCE [LARGE SCALE GENOMIC DNA]</scope>
    <source>
        <strain evidence="5 6">NXT3</strain>
        <plasmid evidence="6">Plasmid psfrenxt3c</plasmid>
    </source>
</reference>
<dbReference type="InterPro" id="IPR011611">
    <property type="entry name" value="PfkB_dom"/>
</dbReference>
<protein>
    <submittedName>
        <fullName evidence="5">Carbohydrate/purine kinase protein</fullName>
    </submittedName>
</protein>
<evidence type="ECO:0000256" key="3">
    <source>
        <dbReference type="ARBA" id="ARBA00022777"/>
    </source>
</evidence>
<evidence type="ECO:0000256" key="2">
    <source>
        <dbReference type="ARBA" id="ARBA00022679"/>
    </source>
</evidence>
<dbReference type="Gene3D" id="3.40.1190.20">
    <property type="match status" value="1"/>
</dbReference>
<evidence type="ECO:0000313" key="5">
    <source>
        <dbReference type="EMBL" id="AUX80541.1"/>
    </source>
</evidence>
<feature type="domain" description="Carbohydrate kinase PfkB" evidence="4">
    <location>
        <begin position="24"/>
        <end position="262"/>
    </location>
</feature>
<gene>
    <name evidence="5" type="ORF">NXT3_PC01389</name>
</gene>
<dbReference type="GO" id="GO:0016301">
    <property type="term" value="F:kinase activity"/>
    <property type="evidence" value="ECO:0007669"/>
    <property type="project" value="UniProtKB-KW"/>
</dbReference>
<keyword evidence="2" id="KW-0808">Transferase</keyword>